<keyword evidence="7" id="KW-0545">Nucleotide biosynthesis</keyword>
<keyword evidence="15" id="KW-1185">Reference proteome</keyword>
<reference evidence="15" key="2">
    <citation type="submission" date="2009-11" db="EMBL/GenBank/DDBJ databases">
        <title>The Genome Sequence of Allomyces macrogynus strain ATCC 38327.</title>
        <authorList>
            <consortium name="The Broad Institute Genome Sequencing Platform"/>
            <person name="Russ C."/>
            <person name="Cuomo C."/>
            <person name="Shea T."/>
            <person name="Young S.K."/>
            <person name="Zeng Q."/>
            <person name="Koehrsen M."/>
            <person name="Haas B."/>
            <person name="Borodovsky M."/>
            <person name="Guigo R."/>
            <person name="Alvarado L."/>
            <person name="Berlin A."/>
            <person name="Borenstein D."/>
            <person name="Chen Z."/>
            <person name="Engels R."/>
            <person name="Freedman E."/>
            <person name="Gellesch M."/>
            <person name="Goldberg J."/>
            <person name="Griggs A."/>
            <person name="Gujja S."/>
            <person name="Heiman D."/>
            <person name="Hepburn T."/>
            <person name="Howarth C."/>
            <person name="Jen D."/>
            <person name="Larson L."/>
            <person name="Lewis B."/>
            <person name="Mehta T."/>
            <person name="Park D."/>
            <person name="Pearson M."/>
            <person name="Roberts A."/>
            <person name="Saif S."/>
            <person name="Shenoy N."/>
            <person name="Sisk P."/>
            <person name="Stolte C."/>
            <person name="Sykes S."/>
            <person name="Walk T."/>
            <person name="White J."/>
            <person name="Yandava C."/>
            <person name="Burger G."/>
            <person name="Gray M.W."/>
            <person name="Holland P.W.H."/>
            <person name="King N."/>
            <person name="Lang F.B.F."/>
            <person name="Roger A.J."/>
            <person name="Ruiz-Trillo I."/>
            <person name="Lander E."/>
            <person name="Nusbaum C."/>
        </authorList>
    </citation>
    <scope>NUCLEOTIDE SEQUENCE [LARGE SCALE GENOMIC DNA]</scope>
    <source>
        <strain evidence="15">ATCC 38327</strain>
    </source>
</reference>
<dbReference type="FunFam" id="3.40.50.2020:FF:000043">
    <property type="entry name" value="Ribose-phosphate pyrophosphokinase 1"/>
    <property type="match status" value="1"/>
</dbReference>
<dbReference type="Proteomes" id="UP000054350">
    <property type="component" value="Unassembled WGS sequence"/>
</dbReference>
<evidence type="ECO:0000256" key="8">
    <source>
        <dbReference type="ARBA" id="ARBA00022741"/>
    </source>
</evidence>
<dbReference type="EMBL" id="GG745334">
    <property type="protein sequence ID" value="KNE59430.1"/>
    <property type="molecule type" value="Genomic_DNA"/>
</dbReference>
<comment type="cofactor">
    <cofactor evidence="1">
        <name>Mg(2+)</name>
        <dbReference type="ChEBI" id="CHEBI:18420"/>
    </cofactor>
</comment>
<dbReference type="FunFam" id="3.40.50.2020:FF:000001">
    <property type="entry name" value="Ribose-phosphate pyrophosphokinase"/>
    <property type="match status" value="1"/>
</dbReference>
<dbReference type="GO" id="GO:0006015">
    <property type="term" value="P:5-phosphoribose 1-diphosphate biosynthetic process"/>
    <property type="evidence" value="ECO:0007669"/>
    <property type="project" value="TreeGrafter"/>
</dbReference>
<feature type="domain" description="Ribose-phosphate pyrophosphokinase N-terminal" evidence="13">
    <location>
        <begin position="5"/>
        <end position="120"/>
    </location>
</feature>
<organism evidence="14 15">
    <name type="scientific">Allomyces macrogynus (strain ATCC 38327)</name>
    <name type="common">Allomyces javanicus var. macrogynus</name>
    <dbReference type="NCBI Taxonomy" id="578462"/>
    <lineage>
        <taxon>Eukaryota</taxon>
        <taxon>Fungi</taxon>
        <taxon>Fungi incertae sedis</taxon>
        <taxon>Blastocladiomycota</taxon>
        <taxon>Blastocladiomycetes</taxon>
        <taxon>Blastocladiales</taxon>
        <taxon>Blastocladiaceae</taxon>
        <taxon>Allomyces</taxon>
    </lineage>
</organism>
<comment type="catalytic activity">
    <reaction evidence="12">
        <text>D-ribose 5-phosphate + ATP = 5-phospho-alpha-D-ribose 1-diphosphate + AMP + H(+)</text>
        <dbReference type="Rhea" id="RHEA:15609"/>
        <dbReference type="ChEBI" id="CHEBI:15378"/>
        <dbReference type="ChEBI" id="CHEBI:30616"/>
        <dbReference type="ChEBI" id="CHEBI:58017"/>
        <dbReference type="ChEBI" id="CHEBI:78346"/>
        <dbReference type="ChEBI" id="CHEBI:456215"/>
        <dbReference type="EC" id="2.7.6.1"/>
    </reaction>
</comment>
<dbReference type="SMART" id="SM01400">
    <property type="entry name" value="Pribosyltran_N"/>
    <property type="match status" value="1"/>
</dbReference>
<keyword evidence="8" id="KW-0547">Nucleotide-binding</keyword>
<dbReference type="GO" id="GO:0016301">
    <property type="term" value="F:kinase activity"/>
    <property type="evidence" value="ECO:0007669"/>
    <property type="project" value="UniProtKB-KW"/>
</dbReference>
<dbReference type="PANTHER" id="PTHR10210:SF57">
    <property type="entry name" value="RIBOSE-PHOSPHATE DIPHOSPHOKINASE"/>
    <property type="match status" value="1"/>
</dbReference>
<proteinExistence type="inferred from homology"/>
<reference evidence="14 15" key="1">
    <citation type="submission" date="2009-11" db="EMBL/GenBank/DDBJ databases">
        <title>Annotation of Allomyces macrogynus ATCC 38327.</title>
        <authorList>
            <consortium name="The Broad Institute Genome Sequencing Platform"/>
            <person name="Russ C."/>
            <person name="Cuomo C."/>
            <person name="Burger G."/>
            <person name="Gray M.W."/>
            <person name="Holland P.W.H."/>
            <person name="King N."/>
            <person name="Lang F.B.F."/>
            <person name="Roger A.J."/>
            <person name="Ruiz-Trillo I."/>
            <person name="Young S.K."/>
            <person name="Zeng Q."/>
            <person name="Gargeya S."/>
            <person name="Fitzgerald M."/>
            <person name="Haas B."/>
            <person name="Abouelleil A."/>
            <person name="Alvarado L."/>
            <person name="Arachchi H.M."/>
            <person name="Berlin A."/>
            <person name="Chapman S.B."/>
            <person name="Gearin G."/>
            <person name="Goldberg J."/>
            <person name="Griggs A."/>
            <person name="Gujja S."/>
            <person name="Hansen M."/>
            <person name="Heiman D."/>
            <person name="Howarth C."/>
            <person name="Larimer J."/>
            <person name="Lui A."/>
            <person name="MacDonald P.J.P."/>
            <person name="McCowen C."/>
            <person name="Montmayeur A."/>
            <person name="Murphy C."/>
            <person name="Neiman D."/>
            <person name="Pearson M."/>
            <person name="Priest M."/>
            <person name="Roberts A."/>
            <person name="Saif S."/>
            <person name="Shea T."/>
            <person name="Sisk P."/>
            <person name="Stolte C."/>
            <person name="Sykes S."/>
            <person name="Wortman J."/>
            <person name="Nusbaum C."/>
            <person name="Birren B."/>
        </authorList>
    </citation>
    <scope>NUCLEOTIDE SEQUENCE [LARGE SCALE GENOMIC DNA]</scope>
    <source>
        <strain evidence="14 15">ATCC 38327</strain>
    </source>
</reference>
<dbReference type="Pfam" id="PF13793">
    <property type="entry name" value="Pribosyltran_N"/>
    <property type="match status" value="1"/>
</dbReference>
<dbReference type="PANTHER" id="PTHR10210">
    <property type="entry name" value="RIBOSE-PHOSPHATE DIPHOSPHOKINASE FAMILY MEMBER"/>
    <property type="match status" value="1"/>
</dbReference>
<evidence type="ECO:0000313" key="14">
    <source>
        <dbReference type="EMBL" id="KNE59430.1"/>
    </source>
</evidence>
<keyword evidence="11" id="KW-0460">Magnesium</keyword>
<dbReference type="InterPro" id="IPR029099">
    <property type="entry name" value="Pribosyltran_N"/>
</dbReference>
<dbReference type="EC" id="2.7.6.1" evidence="4"/>
<dbReference type="InterPro" id="IPR000836">
    <property type="entry name" value="PRTase_dom"/>
</dbReference>
<evidence type="ECO:0000256" key="6">
    <source>
        <dbReference type="ARBA" id="ARBA00022723"/>
    </source>
</evidence>
<accession>A0A0L0SAK2</accession>
<evidence type="ECO:0000256" key="1">
    <source>
        <dbReference type="ARBA" id="ARBA00001946"/>
    </source>
</evidence>
<evidence type="ECO:0000256" key="4">
    <source>
        <dbReference type="ARBA" id="ARBA00013247"/>
    </source>
</evidence>
<dbReference type="Gene3D" id="3.40.50.2020">
    <property type="match status" value="2"/>
</dbReference>
<comment type="pathway">
    <text evidence="2">Metabolic intermediate biosynthesis; 5-phospho-alpha-D-ribose 1-diphosphate biosynthesis; 5-phospho-alpha-D-ribose 1-diphosphate from D-ribose 5-phosphate (route I): step 1/1.</text>
</comment>
<dbReference type="InterPro" id="IPR005946">
    <property type="entry name" value="Rib-P_diPkinase"/>
</dbReference>
<evidence type="ECO:0000256" key="11">
    <source>
        <dbReference type="ARBA" id="ARBA00022842"/>
    </source>
</evidence>
<dbReference type="STRING" id="578462.A0A0L0SAK2"/>
<dbReference type="VEuPathDB" id="FungiDB:AMAG_03710"/>
<dbReference type="OMA" id="AGTICKG"/>
<evidence type="ECO:0000313" key="15">
    <source>
        <dbReference type="Proteomes" id="UP000054350"/>
    </source>
</evidence>
<evidence type="ECO:0000256" key="10">
    <source>
        <dbReference type="ARBA" id="ARBA00022840"/>
    </source>
</evidence>
<dbReference type="AlphaFoldDB" id="A0A0L0SAK2"/>
<evidence type="ECO:0000256" key="7">
    <source>
        <dbReference type="ARBA" id="ARBA00022727"/>
    </source>
</evidence>
<evidence type="ECO:0000256" key="3">
    <source>
        <dbReference type="ARBA" id="ARBA00006478"/>
    </source>
</evidence>
<dbReference type="Pfam" id="PF14572">
    <property type="entry name" value="Pribosyl_synth"/>
    <property type="match status" value="1"/>
</dbReference>
<dbReference type="GO" id="GO:0002189">
    <property type="term" value="C:ribose phosphate diphosphokinase complex"/>
    <property type="evidence" value="ECO:0007669"/>
    <property type="project" value="TreeGrafter"/>
</dbReference>
<sequence>MRGAKVLGGSSHPDLTEQIVDRLGIQLVPVTFKSHANHEKTLEIHQSIRNQDVFIIQSGSDEINDHLMELLIMINTCRASSAGRITAILPYLPYSKQCKKKKSRGAVTAKLVANMLTVAGVDHIITLDLHHDQMQGFFSKPVDNLLAEPTLCKYVMQHYPDHQTGVVVSKNPGGVKRVTSLSDRLKMDFALIHQDKSVPKPQRARVVTTGSQNHLVHDTMSSESLPQLLATSSSTAALDDSDVQVLEVIDTAWHEDGLQLVGDVKGRVAFLVDDMIDAPDTFIAAAKLLLRRGATKVVVLGTHGILSNDALAEFEKASSICEIAVTNSYPIPPEKRAMSTKLRIMDISGVIAEAIRRTHNGESISYLFNTAI</sequence>
<dbReference type="eggNOG" id="KOG1448">
    <property type="taxonomic scope" value="Eukaryota"/>
</dbReference>
<gene>
    <name evidence="14" type="ORF">AMAG_03710</name>
</gene>
<dbReference type="InterPro" id="IPR029057">
    <property type="entry name" value="PRTase-like"/>
</dbReference>
<keyword evidence="9 14" id="KW-0418">Kinase</keyword>
<keyword evidence="6" id="KW-0479">Metal-binding</keyword>
<dbReference type="GO" id="GO:0000287">
    <property type="term" value="F:magnesium ion binding"/>
    <property type="evidence" value="ECO:0007669"/>
    <property type="project" value="InterPro"/>
</dbReference>
<evidence type="ECO:0000259" key="13">
    <source>
        <dbReference type="Pfam" id="PF13793"/>
    </source>
</evidence>
<dbReference type="OrthoDB" id="413572at2759"/>
<protein>
    <recommendedName>
        <fullName evidence="4">ribose-phosphate diphosphokinase</fullName>
        <ecNumber evidence="4">2.7.6.1</ecNumber>
    </recommendedName>
</protein>
<evidence type="ECO:0000256" key="12">
    <source>
        <dbReference type="ARBA" id="ARBA00049535"/>
    </source>
</evidence>
<dbReference type="GO" id="GO:0005737">
    <property type="term" value="C:cytoplasm"/>
    <property type="evidence" value="ECO:0007669"/>
    <property type="project" value="TreeGrafter"/>
</dbReference>
<dbReference type="SUPFAM" id="SSF53271">
    <property type="entry name" value="PRTase-like"/>
    <property type="match status" value="2"/>
</dbReference>
<evidence type="ECO:0000256" key="2">
    <source>
        <dbReference type="ARBA" id="ARBA00004996"/>
    </source>
</evidence>
<name>A0A0L0SAK2_ALLM3</name>
<evidence type="ECO:0000256" key="5">
    <source>
        <dbReference type="ARBA" id="ARBA00022679"/>
    </source>
</evidence>
<dbReference type="CDD" id="cd06223">
    <property type="entry name" value="PRTases_typeI"/>
    <property type="match status" value="1"/>
</dbReference>
<keyword evidence="5" id="KW-0808">Transferase</keyword>
<dbReference type="NCBIfam" id="TIGR01251">
    <property type="entry name" value="ribP_PPkin"/>
    <property type="match status" value="1"/>
</dbReference>
<dbReference type="GO" id="GO:0004749">
    <property type="term" value="F:ribose phosphate diphosphokinase activity"/>
    <property type="evidence" value="ECO:0007669"/>
    <property type="project" value="UniProtKB-EC"/>
</dbReference>
<dbReference type="GO" id="GO:0005524">
    <property type="term" value="F:ATP binding"/>
    <property type="evidence" value="ECO:0007669"/>
    <property type="project" value="UniProtKB-KW"/>
</dbReference>
<keyword evidence="10" id="KW-0067">ATP-binding</keyword>
<evidence type="ECO:0000256" key="9">
    <source>
        <dbReference type="ARBA" id="ARBA00022777"/>
    </source>
</evidence>
<comment type="similarity">
    <text evidence="3">Belongs to the ribose-phosphate pyrophosphokinase family.</text>
</comment>
<dbReference type="GO" id="GO:0006164">
    <property type="term" value="P:purine nucleotide biosynthetic process"/>
    <property type="evidence" value="ECO:0007669"/>
    <property type="project" value="TreeGrafter"/>
</dbReference>